<proteinExistence type="predicted"/>
<evidence type="ECO:0000313" key="3">
    <source>
        <dbReference type="Proteomes" id="UP000439903"/>
    </source>
</evidence>
<dbReference type="SUPFAM" id="SSF52047">
    <property type="entry name" value="RNI-like"/>
    <property type="match status" value="1"/>
</dbReference>
<dbReference type="InterPro" id="IPR032675">
    <property type="entry name" value="LRR_dom_sf"/>
</dbReference>
<name>A0A8H4B3I7_GIGMA</name>
<sequence length="233" mass="27810">MIPLPNECLIKILSNFKSNYRCLFSCLLVNRNWCRIIVPFLWSEPTEYFNDKRLIRTYLLLLNVEEQTLLIPFEIIIPNYPKPLFEYTRYATSVGIYLHDGVKNWLKEEGYGEERRNLIFNNDDYDDYDDHWPVNTVKCSLIALFLRTSKNLKILRFEGIIYDKKIFQYLYENTTITYLDFYTDNFDSRALEILLEVLCRNTTLISLNLSYNELNTKGWKAIAKALCKNEEKQ</sequence>
<keyword evidence="3" id="KW-1185">Reference proteome</keyword>
<organism evidence="2 3">
    <name type="scientific">Gigaspora margarita</name>
    <dbReference type="NCBI Taxonomy" id="4874"/>
    <lineage>
        <taxon>Eukaryota</taxon>
        <taxon>Fungi</taxon>
        <taxon>Fungi incertae sedis</taxon>
        <taxon>Mucoromycota</taxon>
        <taxon>Glomeromycotina</taxon>
        <taxon>Glomeromycetes</taxon>
        <taxon>Diversisporales</taxon>
        <taxon>Gigasporaceae</taxon>
        <taxon>Gigaspora</taxon>
    </lineage>
</organism>
<dbReference type="Pfam" id="PF12937">
    <property type="entry name" value="F-box-like"/>
    <property type="match status" value="1"/>
</dbReference>
<evidence type="ECO:0000259" key="1">
    <source>
        <dbReference type="Pfam" id="PF12937"/>
    </source>
</evidence>
<dbReference type="Gene3D" id="3.80.10.10">
    <property type="entry name" value="Ribonuclease Inhibitor"/>
    <property type="match status" value="1"/>
</dbReference>
<dbReference type="EMBL" id="WTPW01000030">
    <property type="protein sequence ID" value="KAF0556981.1"/>
    <property type="molecule type" value="Genomic_DNA"/>
</dbReference>
<comment type="caution">
    <text evidence="2">The sequence shown here is derived from an EMBL/GenBank/DDBJ whole genome shotgun (WGS) entry which is preliminary data.</text>
</comment>
<dbReference type="OrthoDB" id="10257471at2759"/>
<reference evidence="2 3" key="1">
    <citation type="journal article" date="2019" name="Environ. Microbiol.">
        <title>At the nexus of three kingdoms: the genome of the mycorrhizal fungus Gigaspora margarita provides insights into plant, endobacterial and fungal interactions.</title>
        <authorList>
            <person name="Venice F."/>
            <person name="Ghignone S."/>
            <person name="Salvioli di Fossalunga A."/>
            <person name="Amselem J."/>
            <person name="Novero M."/>
            <person name="Xianan X."/>
            <person name="Sedzielewska Toro K."/>
            <person name="Morin E."/>
            <person name="Lipzen A."/>
            <person name="Grigoriev I.V."/>
            <person name="Henrissat B."/>
            <person name="Martin F.M."/>
            <person name="Bonfante P."/>
        </authorList>
    </citation>
    <scope>NUCLEOTIDE SEQUENCE [LARGE SCALE GENOMIC DNA]</scope>
    <source>
        <strain evidence="2 3">BEG34</strain>
    </source>
</reference>
<dbReference type="Proteomes" id="UP000439903">
    <property type="component" value="Unassembled WGS sequence"/>
</dbReference>
<protein>
    <submittedName>
        <fullName evidence="2">F-box domain-containing protein</fullName>
    </submittedName>
</protein>
<dbReference type="CDD" id="cd09917">
    <property type="entry name" value="F-box_SF"/>
    <property type="match status" value="1"/>
</dbReference>
<feature type="domain" description="F-box" evidence="1">
    <location>
        <begin position="4"/>
        <end position="45"/>
    </location>
</feature>
<dbReference type="InterPro" id="IPR001810">
    <property type="entry name" value="F-box_dom"/>
</dbReference>
<gene>
    <name evidence="2" type="ORF">F8M41_014208</name>
</gene>
<evidence type="ECO:0000313" key="2">
    <source>
        <dbReference type="EMBL" id="KAF0556981.1"/>
    </source>
</evidence>
<dbReference type="AlphaFoldDB" id="A0A8H4B3I7"/>
<accession>A0A8H4B3I7</accession>